<evidence type="ECO:0000256" key="1">
    <source>
        <dbReference type="ARBA" id="ARBA00004651"/>
    </source>
</evidence>
<feature type="transmembrane region" description="Helical" evidence="9">
    <location>
        <begin position="98"/>
        <end position="115"/>
    </location>
</feature>
<evidence type="ECO:0000256" key="8">
    <source>
        <dbReference type="PIRNR" id="PIRNR006351"/>
    </source>
</evidence>
<proteinExistence type="predicted"/>
<feature type="transmembrane region" description="Helical" evidence="9">
    <location>
        <begin position="200"/>
        <end position="225"/>
    </location>
</feature>
<feature type="domain" description="PTS EIIC type-3" evidence="10">
    <location>
        <begin position="8"/>
        <end position="395"/>
    </location>
</feature>
<evidence type="ECO:0000256" key="7">
    <source>
        <dbReference type="ARBA" id="ARBA00023136"/>
    </source>
</evidence>
<keyword evidence="2 8" id="KW-0813">Transport</keyword>
<comment type="function">
    <text evidence="8">The phosphoenolpyruvate-dependent sugar phosphotransferase system (PTS), a major carbohydrate active -transport system, catalyzes the phosphorylation of incoming sugar substrates concomitant with their translocation across the cell membrane.</text>
</comment>
<dbReference type="InterPro" id="IPR004796">
    <property type="entry name" value="PTS_IIC_cello"/>
</dbReference>
<evidence type="ECO:0000256" key="2">
    <source>
        <dbReference type="ARBA" id="ARBA00022448"/>
    </source>
</evidence>
<dbReference type="GO" id="GO:1901264">
    <property type="term" value="P:carbohydrate derivative transport"/>
    <property type="evidence" value="ECO:0007669"/>
    <property type="project" value="TreeGrafter"/>
</dbReference>
<feature type="transmembrane region" description="Helical" evidence="9">
    <location>
        <begin position="267"/>
        <end position="289"/>
    </location>
</feature>
<dbReference type="Pfam" id="PF02378">
    <property type="entry name" value="PTS_EIIC"/>
    <property type="match status" value="1"/>
</dbReference>
<evidence type="ECO:0000256" key="4">
    <source>
        <dbReference type="ARBA" id="ARBA00022597"/>
    </source>
</evidence>
<evidence type="ECO:0000256" key="6">
    <source>
        <dbReference type="ARBA" id="ARBA00022989"/>
    </source>
</evidence>
<name>A0A415ERP4_ENTCA</name>
<feature type="transmembrane region" description="Helical" evidence="9">
    <location>
        <begin position="328"/>
        <end position="355"/>
    </location>
</feature>
<feature type="transmembrane region" description="Helical" evidence="9">
    <location>
        <begin position="127"/>
        <end position="147"/>
    </location>
</feature>
<feature type="transmembrane region" description="Helical" evidence="9">
    <location>
        <begin position="367"/>
        <end position="393"/>
    </location>
</feature>
<gene>
    <name evidence="11" type="ORF">DW084_10730</name>
</gene>
<evidence type="ECO:0000313" key="12">
    <source>
        <dbReference type="Proteomes" id="UP000286288"/>
    </source>
</evidence>
<protein>
    <recommendedName>
        <fullName evidence="8">Permease IIC component</fullName>
    </recommendedName>
</protein>
<feature type="transmembrane region" description="Helical" evidence="9">
    <location>
        <begin position="168"/>
        <end position="188"/>
    </location>
</feature>
<dbReference type="PANTHER" id="PTHR33989">
    <property type="match status" value="1"/>
</dbReference>
<dbReference type="EMBL" id="QRMZ01000013">
    <property type="protein sequence ID" value="RHK05982.1"/>
    <property type="molecule type" value="Genomic_DNA"/>
</dbReference>
<feature type="transmembrane region" description="Helical" evidence="9">
    <location>
        <begin position="69"/>
        <end position="91"/>
    </location>
</feature>
<reference evidence="11 12" key="1">
    <citation type="submission" date="2018-08" db="EMBL/GenBank/DDBJ databases">
        <title>A genome reference for cultivated species of the human gut microbiota.</title>
        <authorList>
            <person name="Zou Y."/>
            <person name="Xue W."/>
            <person name="Luo G."/>
        </authorList>
    </citation>
    <scope>NUCLEOTIDE SEQUENCE [LARGE SCALE GENOMIC DNA]</scope>
    <source>
        <strain evidence="11 12">AF48-16</strain>
    </source>
</reference>
<dbReference type="InterPro" id="IPR051088">
    <property type="entry name" value="PTS_Sugar-EIIC/EIIB"/>
</dbReference>
<comment type="subcellular location">
    <subcellularLocation>
        <location evidence="1">Cell membrane</location>
        <topology evidence="1">Multi-pass membrane protein</topology>
    </subcellularLocation>
</comment>
<dbReference type="PROSITE" id="PS51105">
    <property type="entry name" value="PTS_EIIC_TYPE_3"/>
    <property type="match status" value="1"/>
</dbReference>
<evidence type="ECO:0000259" key="10">
    <source>
        <dbReference type="PROSITE" id="PS51105"/>
    </source>
</evidence>
<feature type="transmembrane region" description="Helical" evidence="9">
    <location>
        <begin position="24"/>
        <end position="49"/>
    </location>
</feature>
<keyword evidence="3 8" id="KW-1003">Cell membrane</keyword>
<dbReference type="GO" id="GO:0008982">
    <property type="term" value="F:protein-N(PI)-phosphohistidine-sugar phosphotransferase activity"/>
    <property type="evidence" value="ECO:0007669"/>
    <property type="project" value="UniProtKB-UniRule"/>
</dbReference>
<comment type="caution">
    <text evidence="11">The sequence shown here is derived from an EMBL/GenBank/DDBJ whole genome shotgun (WGS) entry which is preliminary data.</text>
</comment>
<dbReference type="PANTHER" id="PTHR33989:SF4">
    <property type="entry name" value="PTS SYSTEM N,N'-DIACETYLCHITOBIOSE-SPECIFIC EIIC COMPONENT"/>
    <property type="match status" value="1"/>
</dbReference>
<dbReference type="InterPro" id="IPR004501">
    <property type="entry name" value="PTS_EIIC_3"/>
</dbReference>
<feature type="transmembrane region" description="Helical" evidence="9">
    <location>
        <begin position="237"/>
        <end position="255"/>
    </location>
</feature>
<feature type="transmembrane region" description="Helical" evidence="9">
    <location>
        <begin position="301"/>
        <end position="322"/>
    </location>
</feature>
<sequence>MNRLIEGFQENFAPRLVRISENRFLVAVRNGVAVTMPLTIIGSLFLILANLPFPGWTEFVGEFGVKLGAASNFTFGILGLAACIGIAYYLAASYEIDRIGSVVLAVCAFLLLQAGEEWTIDPASLGASGLFTGIVTAIATVVIHRFFLKHRLVIRMPAEVPPAVAKSFSVLLPGAAIITGAWVIRVLLEFNVNQFVQAIFSPLAVGLNTLPGMLLYTFLILLLWCLGIHGSNVMGSIGDPIFLALLAANTEAYTAGEPLPNIFAGGFYIMFLCYGGTGSTLGLIINMLVSKKKAYRSLGKMALPSAIFCINEPIIFGFPIVMNPIMMIPFILTPLVLCVGTYFLSVTNVIGRIMFNPPWTTPPFINTYLATGGNIPAVLWSIASLLISVAIYYPFFKISERSLTEEEKGVTDAVAAKGEN</sequence>
<dbReference type="Proteomes" id="UP000286288">
    <property type="component" value="Unassembled WGS sequence"/>
</dbReference>
<evidence type="ECO:0000256" key="3">
    <source>
        <dbReference type="ARBA" id="ARBA00022475"/>
    </source>
</evidence>
<keyword evidence="7 8" id="KW-0472">Membrane</keyword>
<dbReference type="GO" id="GO:0009401">
    <property type="term" value="P:phosphoenolpyruvate-dependent sugar phosphotransferase system"/>
    <property type="evidence" value="ECO:0007669"/>
    <property type="project" value="InterPro"/>
</dbReference>
<keyword evidence="5 9" id="KW-0812">Transmembrane</keyword>
<evidence type="ECO:0000256" key="5">
    <source>
        <dbReference type="ARBA" id="ARBA00022692"/>
    </source>
</evidence>
<keyword evidence="6 9" id="KW-1133">Transmembrane helix</keyword>
<dbReference type="InterPro" id="IPR003352">
    <property type="entry name" value="PTS_EIIC"/>
</dbReference>
<dbReference type="PIRSF" id="PIRSF006351">
    <property type="entry name" value="PTS_EIIC-Cellobiose"/>
    <property type="match status" value="1"/>
</dbReference>
<dbReference type="GO" id="GO:0005886">
    <property type="term" value="C:plasma membrane"/>
    <property type="evidence" value="ECO:0007669"/>
    <property type="project" value="UniProtKB-SubCell"/>
</dbReference>
<accession>A0A415ERP4</accession>
<organism evidence="11 12">
    <name type="scientific">Enterococcus casseliflavus</name>
    <name type="common">Enterococcus flavescens</name>
    <dbReference type="NCBI Taxonomy" id="37734"/>
    <lineage>
        <taxon>Bacteria</taxon>
        <taxon>Bacillati</taxon>
        <taxon>Bacillota</taxon>
        <taxon>Bacilli</taxon>
        <taxon>Lactobacillales</taxon>
        <taxon>Enterococcaceae</taxon>
        <taxon>Enterococcus</taxon>
    </lineage>
</organism>
<evidence type="ECO:0000256" key="9">
    <source>
        <dbReference type="SAM" id="Phobius"/>
    </source>
</evidence>
<evidence type="ECO:0000313" key="11">
    <source>
        <dbReference type="EMBL" id="RHK05982.1"/>
    </source>
</evidence>
<dbReference type="NCBIfam" id="TIGR00410">
    <property type="entry name" value="lacE"/>
    <property type="match status" value="1"/>
</dbReference>
<dbReference type="AlphaFoldDB" id="A0A415ERP4"/>
<keyword evidence="4 8" id="KW-0762">Sugar transport</keyword>
<dbReference type="RefSeq" id="WP_151195788.1">
    <property type="nucleotide sequence ID" value="NZ_JBDOZH010000002.1"/>
</dbReference>